<dbReference type="EMBL" id="CM016552">
    <property type="protein sequence ID" value="TKW39020.1"/>
    <property type="molecule type" value="Genomic_DNA"/>
</dbReference>
<evidence type="ECO:0000256" key="1">
    <source>
        <dbReference type="SAM" id="MobiDB-lite"/>
    </source>
</evidence>
<proteinExistence type="predicted"/>
<accession>A0A4U6W8K0</accession>
<sequence>MVGEEDDGARWLLRSQAGRGGGATAVVEEVDQWWRNGGRGGEAGDARGERGGGPAAVASKRRDSGWEGRRPDEKHNAERTGRRADDAWRWCSGKSTTMLGDEDGGTRGPRQNLTA</sequence>
<feature type="compositionally biased region" description="Basic and acidic residues" evidence="1">
    <location>
        <begin position="60"/>
        <end position="88"/>
    </location>
</feature>
<name>A0A4U6W8K0_SETVI</name>
<protein>
    <recommendedName>
        <fullName evidence="4">DUF834 domain-containing protein</fullName>
    </recommendedName>
</protein>
<dbReference type="Proteomes" id="UP000298652">
    <property type="component" value="Chromosome 1"/>
</dbReference>
<keyword evidence="3" id="KW-1185">Reference proteome</keyword>
<gene>
    <name evidence="2" type="ORF">SEVIR_1G151501v2</name>
</gene>
<organism evidence="2 3">
    <name type="scientific">Setaria viridis</name>
    <name type="common">Green bristlegrass</name>
    <name type="synonym">Setaria italica subsp. viridis</name>
    <dbReference type="NCBI Taxonomy" id="4556"/>
    <lineage>
        <taxon>Eukaryota</taxon>
        <taxon>Viridiplantae</taxon>
        <taxon>Streptophyta</taxon>
        <taxon>Embryophyta</taxon>
        <taxon>Tracheophyta</taxon>
        <taxon>Spermatophyta</taxon>
        <taxon>Magnoliopsida</taxon>
        <taxon>Liliopsida</taxon>
        <taxon>Poales</taxon>
        <taxon>Poaceae</taxon>
        <taxon>PACMAD clade</taxon>
        <taxon>Panicoideae</taxon>
        <taxon>Panicodae</taxon>
        <taxon>Paniceae</taxon>
        <taxon>Cenchrinae</taxon>
        <taxon>Setaria</taxon>
    </lineage>
</organism>
<dbReference type="AlphaFoldDB" id="A0A4U6W8K0"/>
<feature type="region of interest" description="Disordered" evidence="1">
    <location>
        <begin position="32"/>
        <end position="115"/>
    </location>
</feature>
<reference evidence="2" key="1">
    <citation type="submission" date="2019-03" db="EMBL/GenBank/DDBJ databases">
        <title>WGS assembly of Setaria viridis.</title>
        <authorList>
            <person name="Huang P."/>
            <person name="Jenkins J."/>
            <person name="Grimwood J."/>
            <person name="Barry K."/>
            <person name="Healey A."/>
            <person name="Mamidi S."/>
            <person name="Sreedasyam A."/>
            <person name="Shu S."/>
            <person name="Feldman M."/>
            <person name="Wu J."/>
            <person name="Yu Y."/>
            <person name="Chen C."/>
            <person name="Johnson J."/>
            <person name="Rokhsar D."/>
            <person name="Baxter I."/>
            <person name="Schmutz J."/>
            <person name="Brutnell T."/>
            <person name="Kellogg E."/>
        </authorList>
    </citation>
    <scope>NUCLEOTIDE SEQUENCE [LARGE SCALE GENOMIC DNA]</scope>
</reference>
<evidence type="ECO:0000313" key="2">
    <source>
        <dbReference type="EMBL" id="TKW39020.1"/>
    </source>
</evidence>
<dbReference type="Gramene" id="TKW39020">
    <property type="protein sequence ID" value="TKW39020"/>
    <property type="gene ID" value="SEVIR_1G151501v2"/>
</dbReference>
<evidence type="ECO:0008006" key="4">
    <source>
        <dbReference type="Google" id="ProtNLM"/>
    </source>
</evidence>
<evidence type="ECO:0000313" key="3">
    <source>
        <dbReference type="Proteomes" id="UP000298652"/>
    </source>
</evidence>